<dbReference type="OrthoDB" id="417697at2759"/>
<keyword evidence="3" id="KW-1185">Reference proteome</keyword>
<sequence>MAQSGEGEAYMLTRDNLESKRLDWQHHWAKGIAGNHLIHPTIPLQSIHAVADIATGTGAWIRDLAMTTTWPAEKPEFFAFDISADQFPKNDNDNNAADIQFRVHDATQPFPEEYTGKFDVVNIRFVTYAIKAKDLQAMVKNIAAILRPKGYLNWQECDILDAWASPVTAKARALVGIVISERLARGLTPSMATPLVKAISSSSSAKFPSGMVNPMSWTGDILRIMQLQTISTQDHPEAVVRENTSAIIKKATSALLRSGVERRRAIAAHAGSSEAEEELKTAQDMSDFADSFETGNDDPGTSVWNCELTWVVARKAVIKEDSEDWMSARRGN</sequence>
<proteinExistence type="predicted"/>
<dbReference type="Gene3D" id="3.40.50.150">
    <property type="entry name" value="Vaccinia Virus protein VP39"/>
    <property type="match status" value="1"/>
</dbReference>
<protein>
    <recommendedName>
        <fullName evidence="1">Methyltransferase domain-containing protein</fullName>
    </recommendedName>
</protein>
<evidence type="ECO:0000313" key="3">
    <source>
        <dbReference type="Proteomes" id="UP000566819"/>
    </source>
</evidence>
<dbReference type="Pfam" id="PF13649">
    <property type="entry name" value="Methyltransf_25"/>
    <property type="match status" value="1"/>
</dbReference>
<dbReference type="Proteomes" id="UP000566819">
    <property type="component" value="Unassembled WGS sequence"/>
</dbReference>
<dbReference type="SUPFAM" id="SSF53335">
    <property type="entry name" value="S-adenosyl-L-methionine-dependent methyltransferases"/>
    <property type="match status" value="1"/>
</dbReference>
<organism evidence="2 3">
    <name type="scientific">Cudoniella acicularis</name>
    <dbReference type="NCBI Taxonomy" id="354080"/>
    <lineage>
        <taxon>Eukaryota</taxon>
        <taxon>Fungi</taxon>
        <taxon>Dikarya</taxon>
        <taxon>Ascomycota</taxon>
        <taxon>Pezizomycotina</taxon>
        <taxon>Leotiomycetes</taxon>
        <taxon>Helotiales</taxon>
        <taxon>Tricladiaceae</taxon>
        <taxon>Cudoniella</taxon>
    </lineage>
</organism>
<name>A0A8H4RB96_9HELO</name>
<feature type="domain" description="Methyltransferase" evidence="1">
    <location>
        <begin position="50"/>
        <end position="150"/>
    </location>
</feature>
<dbReference type="AlphaFoldDB" id="A0A8H4RB96"/>
<gene>
    <name evidence="2" type="ORF">G7Y89_g11215</name>
</gene>
<evidence type="ECO:0000259" key="1">
    <source>
        <dbReference type="Pfam" id="PF13649"/>
    </source>
</evidence>
<dbReference type="InterPro" id="IPR029063">
    <property type="entry name" value="SAM-dependent_MTases_sf"/>
</dbReference>
<dbReference type="InterPro" id="IPR041698">
    <property type="entry name" value="Methyltransf_25"/>
</dbReference>
<comment type="caution">
    <text evidence="2">The sequence shown here is derived from an EMBL/GenBank/DDBJ whole genome shotgun (WGS) entry which is preliminary data.</text>
</comment>
<reference evidence="2 3" key="1">
    <citation type="submission" date="2020-03" db="EMBL/GenBank/DDBJ databases">
        <title>Draft Genome Sequence of Cudoniella acicularis.</title>
        <authorList>
            <person name="Buettner E."/>
            <person name="Kellner H."/>
        </authorList>
    </citation>
    <scope>NUCLEOTIDE SEQUENCE [LARGE SCALE GENOMIC DNA]</scope>
    <source>
        <strain evidence="2 3">DSM 108380</strain>
    </source>
</reference>
<evidence type="ECO:0000313" key="2">
    <source>
        <dbReference type="EMBL" id="KAF4626945.1"/>
    </source>
</evidence>
<dbReference type="CDD" id="cd02440">
    <property type="entry name" value="AdoMet_MTases"/>
    <property type="match status" value="1"/>
</dbReference>
<accession>A0A8H4RB96</accession>
<dbReference type="EMBL" id="JAAMPI010001055">
    <property type="protein sequence ID" value="KAF4626945.1"/>
    <property type="molecule type" value="Genomic_DNA"/>
</dbReference>